<feature type="compositionally biased region" description="Polar residues" evidence="1">
    <location>
        <begin position="53"/>
        <end position="63"/>
    </location>
</feature>
<dbReference type="Proteomes" id="UP000325081">
    <property type="component" value="Unassembled WGS sequence"/>
</dbReference>
<dbReference type="AlphaFoldDB" id="A0A5A7QZY0"/>
<dbReference type="EMBL" id="BKCP01009404">
    <property type="protein sequence ID" value="GER50975.1"/>
    <property type="molecule type" value="Genomic_DNA"/>
</dbReference>
<dbReference type="OrthoDB" id="1898570at2759"/>
<dbReference type="PANTHER" id="PTHR34271:SF1">
    <property type="entry name" value="NUCLEOLAR HISTONE METHYLTRANSFERASE-RELATED PROTEIN"/>
    <property type="match status" value="1"/>
</dbReference>
<feature type="compositionally biased region" description="Basic and acidic residues" evidence="1">
    <location>
        <begin position="64"/>
        <end position="78"/>
    </location>
</feature>
<evidence type="ECO:0000313" key="3">
    <source>
        <dbReference type="Proteomes" id="UP000325081"/>
    </source>
</evidence>
<evidence type="ECO:0000313" key="2">
    <source>
        <dbReference type="EMBL" id="GER50975.1"/>
    </source>
</evidence>
<feature type="region of interest" description="Disordered" evidence="1">
    <location>
        <begin position="37"/>
        <end position="88"/>
    </location>
</feature>
<proteinExistence type="predicted"/>
<comment type="caution">
    <text evidence="2">The sequence shown here is derived from an EMBL/GenBank/DDBJ whole genome shotgun (WGS) entry which is preliminary data.</text>
</comment>
<organism evidence="2 3">
    <name type="scientific">Striga asiatica</name>
    <name type="common">Asiatic witchweed</name>
    <name type="synonym">Buchnera asiatica</name>
    <dbReference type="NCBI Taxonomy" id="4170"/>
    <lineage>
        <taxon>Eukaryota</taxon>
        <taxon>Viridiplantae</taxon>
        <taxon>Streptophyta</taxon>
        <taxon>Embryophyta</taxon>
        <taxon>Tracheophyta</taxon>
        <taxon>Spermatophyta</taxon>
        <taxon>Magnoliopsida</taxon>
        <taxon>eudicotyledons</taxon>
        <taxon>Gunneridae</taxon>
        <taxon>Pentapetalae</taxon>
        <taxon>asterids</taxon>
        <taxon>lamiids</taxon>
        <taxon>Lamiales</taxon>
        <taxon>Orobanchaceae</taxon>
        <taxon>Buchnereae</taxon>
        <taxon>Striga</taxon>
    </lineage>
</organism>
<name>A0A5A7QZY0_STRAF</name>
<protein>
    <submittedName>
        <fullName evidence="2">Guanylate cyclase soluble subunit beta-2</fullName>
    </submittedName>
</protein>
<evidence type="ECO:0000256" key="1">
    <source>
        <dbReference type="SAM" id="MobiDB-lite"/>
    </source>
</evidence>
<sequence length="121" mass="14040">MYYLNKVYGGDDGWPFIEEYAYKELIEALLRDVNEEDGNAVDTKETNLEEQSEAGTSSSVVQTEQHEKTEESKPEGHSPRRLQPCYGWLDSDEEEDNDFVFLKPSSCTKRKSRWDLRPDDP</sequence>
<dbReference type="PANTHER" id="PTHR34271">
    <property type="entry name" value="NUCLEOLAR HISTONE METHYLTRANSFERASE-RELATED PROTEIN"/>
    <property type="match status" value="1"/>
</dbReference>
<keyword evidence="3" id="KW-1185">Reference proteome</keyword>
<reference evidence="3" key="1">
    <citation type="journal article" date="2019" name="Curr. Biol.">
        <title>Genome Sequence of Striga asiatica Provides Insight into the Evolution of Plant Parasitism.</title>
        <authorList>
            <person name="Yoshida S."/>
            <person name="Kim S."/>
            <person name="Wafula E.K."/>
            <person name="Tanskanen J."/>
            <person name="Kim Y.M."/>
            <person name="Honaas L."/>
            <person name="Yang Z."/>
            <person name="Spallek T."/>
            <person name="Conn C.E."/>
            <person name="Ichihashi Y."/>
            <person name="Cheong K."/>
            <person name="Cui S."/>
            <person name="Der J.P."/>
            <person name="Gundlach H."/>
            <person name="Jiao Y."/>
            <person name="Hori C."/>
            <person name="Ishida J.K."/>
            <person name="Kasahara H."/>
            <person name="Kiba T."/>
            <person name="Kim M.S."/>
            <person name="Koo N."/>
            <person name="Laohavisit A."/>
            <person name="Lee Y.H."/>
            <person name="Lumba S."/>
            <person name="McCourt P."/>
            <person name="Mortimer J.C."/>
            <person name="Mutuku J.M."/>
            <person name="Nomura T."/>
            <person name="Sasaki-Sekimoto Y."/>
            <person name="Seto Y."/>
            <person name="Wang Y."/>
            <person name="Wakatake T."/>
            <person name="Sakakibara H."/>
            <person name="Demura T."/>
            <person name="Yamaguchi S."/>
            <person name="Yoneyama K."/>
            <person name="Manabe R.I."/>
            <person name="Nelson D.C."/>
            <person name="Schulman A.H."/>
            <person name="Timko M.P."/>
            <person name="dePamphilis C.W."/>
            <person name="Choi D."/>
            <person name="Shirasu K."/>
        </authorList>
    </citation>
    <scope>NUCLEOTIDE SEQUENCE [LARGE SCALE GENOMIC DNA]</scope>
    <source>
        <strain evidence="3">cv. UVA1</strain>
    </source>
</reference>
<gene>
    <name evidence="2" type="ORF">STAS_28308</name>
</gene>
<accession>A0A5A7QZY0</accession>